<keyword evidence="2" id="KW-1185">Reference proteome</keyword>
<dbReference type="Proteomes" id="UP000838756">
    <property type="component" value="Unassembled WGS sequence"/>
</dbReference>
<dbReference type="OrthoDB" id="5874059at2759"/>
<evidence type="ECO:0000313" key="2">
    <source>
        <dbReference type="Proteomes" id="UP000838756"/>
    </source>
</evidence>
<protein>
    <submittedName>
        <fullName evidence="1">Jg22257 protein</fullName>
    </submittedName>
</protein>
<dbReference type="EMBL" id="CAKXAJ010018118">
    <property type="protein sequence ID" value="CAH2217463.1"/>
    <property type="molecule type" value="Genomic_DNA"/>
</dbReference>
<sequence>MRRNGSSKGWNGSVCFALVSCASQTRARPVFKFCSFRIWNVTEDSDLEKYQYYYEFVELIGEISFRGNLQNFWKYQNDESVNHIDLLQLAIRVHPNLPLKVTTSQNKEVQWIPVMTEEGLCQSFNSEYAQYQRVNDQVWKTQELMMCHYHSEACFVRIDSEENGIRVWYHLLYSKTCLLCVLS</sequence>
<proteinExistence type="predicted"/>
<dbReference type="PROSITE" id="PS51257">
    <property type="entry name" value="PROKAR_LIPOPROTEIN"/>
    <property type="match status" value="1"/>
</dbReference>
<reference evidence="1" key="1">
    <citation type="submission" date="2022-03" db="EMBL/GenBank/DDBJ databases">
        <authorList>
            <person name="Lindestad O."/>
        </authorList>
    </citation>
    <scope>NUCLEOTIDE SEQUENCE</scope>
</reference>
<comment type="caution">
    <text evidence="1">The sequence shown here is derived from an EMBL/GenBank/DDBJ whole genome shotgun (WGS) entry which is preliminary data.</text>
</comment>
<dbReference type="AlphaFoldDB" id="A0A8S4QPX1"/>
<organism evidence="1 2">
    <name type="scientific">Pararge aegeria aegeria</name>
    <dbReference type="NCBI Taxonomy" id="348720"/>
    <lineage>
        <taxon>Eukaryota</taxon>
        <taxon>Metazoa</taxon>
        <taxon>Ecdysozoa</taxon>
        <taxon>Arthropoda</taxon>
        <taxon>Hexapoda</taxon>
        <taxon>Insecta</taxon>
        <taxon>Pterygota</taxon>
        <taxon>Neoptera</taxon>
        <taxon>Endopterygota</taxon>
        <taxon>Lepidoptera</taxon>
        <taxon>Glossata</taxon>
        <taxon>Ditrysia</taxon>
        <taxon>Papilionoidea</taxon>
        <taxon>Nymphalidae</taxon>
        <taxon>Satyrinae</taxon>
        <taxon>Satyrini</taxon>
        <taxon>Parargina</taxon>
        <taxon>Pararge</taxon>
    </lineage>
</organism>
<gene>
    <name evidence="1" type="primary">jg22257</name>
    <name evidence="1" type="ORF">PAEG_LOCUS5353</name>
</gene>
<evidence type="ECO:0000313" key="1">
    <source>
        <dbReference type="EMBL" id="CAH2217463.1"/>
    </source>
</evidence>
<accession>A0A8S4QPX1</accession>
<name>A0A8S4QPX1_9NEOP</name>